<reference evidence="2" key="1">
    <citation type="journal article" date="2018" name="Genome Biol. Evol.">
        <title>Genomics and development of Lentinus tigrinus, a white-rot wood-decaying mushroom with dimorphic fruiting bodies.</title>
        <authorList>
            <person name="Wu B."/>
            <person name="Xu Z."/>
            <person name="Knudson A."/>
            <person name="Carlson A."/>
            <person name="Chen N."/>
            <person name="Kovaka S."/>
            <person name="LaButti K."/>
            <person name="Lipzen A."/>
            <person name="Pennachio C."/>
            <person name="Riley R."/>
            <person name="Schakwitz W."/>
            <person name="Umezawa K."/>
            <person name="Ohm R.A."/>
            <person name="Grigoriev I.V."/>
            <person name="Nagy L.G."/>
            <person name="Gibbons J."/>
            <person name="Hibbett D."/>
        </authorList>
    </citation>
    <scope>NUCLEOTIDE SEQUENCE [LARGE SCALE GENOMIC DNA]</scope>
    <source>
        <strain evidence="2">ALCF2SS1-6</strain>
    </source>
</reference>
<dbReference type="EMBL" id="ML122262">
    <property type="protein sequence ID" value="RPD61377.1"/>
    <property type="molecule type" value="Genomic_DNA"/>
</dbReference>
<keyword evidence="1" id="KW-0812">Transmembrane</keyword>
<keyword evidence="3" id="KW-1185">Reference proteome</keyword>
<feature type="transmembrane region" description="Helical" evidence="1">
    <location>
        <begin position="220"/>
        <end position="239"/>
    </location>
</feature>
<dbReference type="Proteomes" id="UP000313359">
    <property type="component" value="Unassembled WGS sequence"/>
</dbReference>
<organism evidence="2 3">
    <name type="scientific">Lentinus tigrinus ALCF2SS1-6</name>
    <dbReference type="NCBI Taxonomy" id="1328759"/>
    <lineage>
        <taxon>Eukaryota</taxon>
        <taxon>Fungi</taxon>
        <taxon>Dikarya</taxon>
        <taxon>Basidiomycota</taxon>
        <taxon>Agaricomycotina</taxon>
        <taxon>Agaricomycetes</taxon>
        <taxon>Polyporales</taxon>
        <taxon>Polyporaceae</taxon>
        <taxon>Lentinus</taxon>
    </lineage>
</organism>
<evidence type="ECO:0000313" key="3">
    <source>
        <dbReference type="Proteomes" id="UP000313359"/>
    </source>
</evidence>
<evidence type="ECO:0000256" key="1">
    <source>
        <dbReference type="SAM" id="Phobius"/>
    </source>
</evidence>
<feature type="transmembrane region" description="Helical" evidence="1">
    <location>
        <begin position="12"/>
        <end position="35"/>
    </location>
</feature>
<protein>
    <submittedName>
        <fullName evidence="2">Uncharacterized protein</fullName>
    </submittedName>
</protein>
<name>A0A5C2SDR0_9APHY</name>
<feature type="transmembrane region" description="Helical" evidence="1">
    <location>
        <begin position="87"/>
        <end position="106"/>
    </location>
</feature>
<proteinExistence type="predicted"/>
<sequence>MTLPTPSTLLLGIAVESTIWGGYAILFLFALVFCYRRRVDERPPQAVLVMSALLFVACATHLICGLDAIWAATDVGVQAITGSPGDTVVPFCNTLGLLILVYRCWLLWDKQTWVVFPAGAAALLGFALTTHFTYVPSDPDGVLNTILFMFGHTLLLYSNLSTAPLIAAGLDRLSHRISLIDKERASLLSTLAVLIECGLVQLITQAVYFLFVLLDHPLKYVIGGAAVQIYGFTAVLGILRTLGHTKLTNMGSEAMEEGRDEEVDQALMRAFFMEGMSL</sequence>
<accession>A0A5C2SDR0</accession>
<feature type="transmembrane region" description="Helical" evidence="1">
    <location>
        <begin position="146"/>
        <end position="170"/>
    </location>
</feature>
<gene>
    <name evidence="2" type="ORF">L227DRAFT_67090</name>
</gene>
<feature type="transmembrane region" description="Helical" evidence="1">
    <location>
        <begin position="191"/>
        <end position="214"/>
    </location>
</feature>
<evidence type="ECO:0000313" key="2">
    <source>
        <dbReference type="EMBL" id="RPD61377.1"/>
    </source>
</evidence>
<feature type="transmembrane region" description="Helical" evidence="1">
    <location>
        <begin position="47"/>
        <end position="72"/>
    </location>
</feature>
<keyword evidence="1" id="KW-1133">Transmembrane helix</keyword>
<feature type="transmembrane region" description="Helical" evidence="1">
    <location>
        <begin position="113"/>
        <end position="134"/>
    </location>
</feature>
<keyword evidence="1" id="KW-0472">Membrane</keyword>
<dbReference type="OrthoDB" id="2752450at2759"/>
<dbReference type="AlphaFoldDB" id="A0A5C2SDR0"/>